<reference evidence="1" key="1">
    <citation type="journal article" date="2019" name="Sci. Rep.">
        <title>Draft genome of Tanacetum cinerariifolium, the natural source of mosquito coil.</title>
        <authorList>
            <person name="Yamashiro T."/>
            <person name="Shiraishi A."/>
            <person name="Satake H."/>
            <person name="Nakayama K."/>
        </authorList>
    </citation>
    <scope>NUCLEOTIDE SEQUENCE</scope>
</reference>
<gene>
    <name evidence="1" type="ORF">Tci_030557</name>
</gene>
<evidence type="ECO:0000313" key="1">
    <source>
        <dbReference type="EMBL" id="GEU58579.1"/>
    </source>
</evidence>
<sequence length="253" mass="30133">MRKAAEEMRKGTDDEQEEMRKAAEYEYKKILKAADPPLRFLGFTVNMGKTLLSINDKGDIICERIYIEACLDQIQYRHLKDPSGFENSRGRCYFKDKDEFKVRVRALFLYPRMTYSVNLVFRNVLQSVWLCKTLHYKLDEETKCCMVYDTYEREDGWFVVPLYQFTSDHKTTDFEIDFEGFWNSCKLQVAGFEFQRLEEKWFSLNENGEHYEMLSIAHCLISPEGGYNSLILNFIQDFHTFTIQEKKDLKYIS</sequence>
<keyword evidence="1" id="KW-0418">Kinase</keyword>
<dbReference type="GO" id="GO:0016301">
    <property type="term" value="F:kinase activity"/>
    <property type="evidence" value="ECO:0007669"/>
    <property type="project" value="UniProtKB-KW"/>
</dbReference>
<accession>A0A6L2LBQ8</accession>
<proteinExistence type="predicted"/>
<dbReference type="AlphaFoldDB" id="A0A6L2LBQ8"/>
<dbReference type="EMBL" id="BKCJ010004026">
    <property type="protein sequence ID" value="GEU58579.1"/>
    <property type="molecule type" value="Genomic_DNA"/>
</dbReference>
<keyword evidence="1" id="KW-0808">Transferase</keyword>
<comment type="caution">
    <text evidence="1">The sequence shown here is derived from an EMBL/GenBank/DDBJ whole genome shotgun (WGS) entry which is preliminary data.</text>
</comment>
<name>A0A6L2LBQ8_TANCI</name>
<protein>
    <submittedName>
        <fullName evidence="1">Protein kinase-like domain, phloem protein 2-like protein</fullName>
    </submittedName>
</protein>
<organism evidence="1">
    <name type="scientific">Tanacetum cinerariifolium</name>
    <name type="common">Dalmatian daisy</name>
    <name type="synonym">Chrysanthemum cinerariifolium</name>
    <dbReference type="NCBI Taxonomy" id="118510"/>
    <lineage>
        <taxon>Eukaryota</taxon>
        <taxon>Viridiplantae</taxon>
        <taxon>Streptophyta</taxon>
        <taxon>Embryophyta</taxon>
        <taxon>Tracheophyta</taxon>
        <taxon>Spermatophyta</taxon>
        <taxon>Magnoliopsida</taxon>
        <taxon>eudicotyledons</taxon>
        <taxon>Gunneridae</taxon>
        <taxon>Pentapetalae</taxon>
        <taxon>asterids</taxon>
        <taxon>campanulids</taxon>
        <taxon>Asterales</taxon>
        <taxon>Asteraceae</taxon>
        <taxon>Asteroideae</taxon>
        <taxon>Anthemideae</taxon>
        <taxon>Anthemidinae</taxon>
        <taxon>Tanacetum</taxon>
    </lineage>
</organism>